<dbReference type="OrthoDB" id="270602at2759"/>
<dbReference type="PROSITE" id="PS50330">
    <property type="entry name" value="UIM"/>
    <property type="match status" value="1"/>
</dbReference>
<feature type="compositionally biased region" description="Basic and acidic residues" evidence="1">
    <location>
        <begin position="381"/>
        <end position="394"/>
    </location>
</feature>
<gene>
    <name evidence="4" type="ORF">APZ42_032869</name>
</gene>
<dbReference type="InterPro" id="IPR036249">
    <property type="entry name" value="Thioredoxin-like_sf"/>
</dbReference>
<dbReference type="InterPro" id="IPR001012">
    <property type="entry name" value="UBX_dom"/>
</dbReference>
<feature type="region of interest" description="Disordered" evidence="1">
    <location>
        <begin position="332"/>
        <end position="394"/>
    </location>
</feature>
<feature type="region of interest" description="Disordered" evidence="1">
    <location>
        <begin position="1"/>
        <end position="33"/>
    </location>
</feature>
<protein>
    <submittedName>
        <fullName evidence="3 4">UBX domain-containing protein</fullName>
    </submittedName>
</protein>
<feature type="compositionally biased region" description="Acidic residues" evidence="1">
    <location>
        <begin position="335"/>
        <end position="346"/>
    </location>
</feature>
<organism evidence="3">
    <name type="scientific">Daphnia magna</name>
    <dbReference type="NCBI Taxonomy" id="35525"/>
    <lineage>
        <taxon>Eukaryota</taxon>
        <taxon>Metazoa</taxon>
        <taxon>Ecdysozoa</taxon>
        <taxon>Arthropoda</taxon>
        <taxon>Crustacea</taxon>
        <taxon>Branchiopoda</taxon>
        <taxon>Diplostraca</taxon>
        <taxon>Cladocera</taxon>
        <taxon>Anomopoda</taxon>
        <taxon>Daphniidae</taxon>
        <taxon>Daphnia</taxon>
    </lineage>
</organism>
<accession>A0A0P6I4N6</accession>
<evidence type="ECO:0000313" key="5">
    <source>
        <dbReference type="Proteomes" id="UP000076858"/>
    </source>
</evidence>
<dbReference type="CDD" id="cd14345">
    <property type="entry name" value="UBA_UBXD7"/>
    <property type="match status" value="1"/>
</dbReference>
<dbReference type="GO" id="GO:0005634">
    <property type="term" value="C:nucleus"/>
    <property type="evidence" value="ECO:0007669"/>
    <property type="project" value="TreeGrafter"/>
</dbReference>
<dbReference type="EMBL" id="GDIQ01011415">
    <property type="protein sequence ID" value="JAN83322.1"/>
    <property type="molecule type" value="Transcribed_RNA"/>
</dbReference>
<dbReference type="InterPro" id="IPR006577">
    <property type="entry name" value="UAS"/>
</dbReference>
<dbReference type="Pfam" id="PF00789">
    <property type="entry name" value="UBX"/>
    <property type="match status" value="1"/>
</dbReference>
<dbReference type="SMART" id="SM00166">
    <property type="entry name" value="UBX"/>
    <property type="match status" value="1"/>
</dbReference>
<dbReference type="CDD" id="cd02958">
    <property type="entry name" value="UAS"/>
    <property type="match status" value="1"/>
</dbReference>
<dbReference type="SUPFAM" id="SSF54236">
    <property type="entry name" value="Ubiquitin-like"/>
    <property type="match status" value="1"/>
</dbReference>
<feature type="compositionally biased region" description="Basic and acidic residues" evidence="1">
    <location>
        <begin position="356"/>
        <end position="374"/>
    </location>
</feature>
<dbReference type="PANTHER" id="PTHR23322">
    <property type="entry name" value="FAS-ASSOCIATED PROTEIN"/>
    <property type="match status" value="1"/>
</dbReference>
<proteinExistence type="predicted"/>
<evidence type="ECO:0000256" key="1">
    <source>
        <dbReference type="SAM" id="MobiDB-lite"/>
    </source>
</evidence>
<dbReference type="GO" id="GO:0043130">
    <property type="term" value="F:ubiquitin binding"/>
    <property type="evidence" value="ECO:0007669"/>
    <property type="project" value="TreeGrafter"/>
</dbReference>
<sequence>MDLSDDSSRGSSSKSSQSKSRSGSEKSAKSKAKSCTVTREQIEQFCAVTGSTEDVAQTLIEACRGNLERAVDMHMEGLTEHPNTSGAQEDYVRAPIPQKQEVLVEAGYEGYGFGFKGKKRIVKSVFDSFRNFEVETKLQESRLRETNGLTSSITSASSSSGKRSLEELFRPPIDMMFNGNLLNARDTGKTLKKWIMVNIQNVSEFSCQIMNRDVWSQKSIKNLVRENFLFLQLYVDSEEGQRYMTFYKVNQWPYVAVLDPRTGELMVEWNYAETSAYETLIAEFLATTSWGDEDRCVSEPKKRRVETILDASEDDQLQAAIRASLAAQNRKTLASDDESVSDEDDDQHTNWFDSESDSRASEPRKTEGVERTELEPQQLENRLETTDDDWKRHLGPEADPISSIVFRFPDGSKEQKTLPCSSTLMALVKYAASKGFTRDKFELMANFPKRLLLTMDSEMTLKDAGLFPHDTIFVQAR</sequence>
<dbReference type="GO" id="GO:0043161">
    <property type="term" value="P:proteasome-mediated ubiquitin-dependent protein catabolic process"/>
    <property type="evidence" value="ECO:0007669"/>
    <property type="project" value="TreeGrafter"/>
</dbReference>
<evidence type="ECO:0000313" key="4">
    <source>
        <dbReference type="EMBL" id="KZS04547.1"/>
    </source>
</evidence>
<name>A0A0P6I4N6_9CRUS</name>
<dbReference type="SUPFAM" id="SSF46934">
    <property type="entry name" value="UBA-like"/>
    <property type="match status" value="1"/>
</dbReference>
<dbReference type="STRING" id="35525.A0A0P6I4N6"/>
<evidence type="ECO:0000259" key="2">
    <source>
        <dbReference type="PROSITE" id="PS50033"/>
    </source>
</evidence>
<reference evidence="3" key="1">
    <citation type="submission" date="2015-10" db="EMBL/GenBank/DDBJ databases">
        <title>EvidentialGene: Evidence-directed Construction of Complete mRNA Transcriptomes without Genomes.</title>
        <authorList>
            <person name="Gilbert D.G."/>
        </authorList>
    </citation>
    <scope>NUCLEOTIDE SEQUENCE</scope>
</reference>
<feature type="non-terminal residue" evidence="3">
    <location>
        <position position="477"/>
    </location>
</feature>
<keyword evidence="5" id="KW-1185">Reference proteome</keyword>
<dbReference type="Proteomes" id="UP000076858">
    <property type="component" value="Unassembled WGS sequence"/>
</dbReference>
<dbReference type="Gene3D" id="3.10.20.90">
    <property type="entry name" value="Phosphatidylinositol 3-kinase Catalytic Subunit, Chain A, domain 1"/>
    <property type="match status" value="1"/>
</dbReference>
<dbReference type="PANTHER" id="PTHR23322:SF6">
    <property type="entry name" value="UBX DOMAIN-CONTAINING PROTEIN 7"/>
    <property type="match status" value="1"/>
</dbReference>
<feature type="domain" description="UBX" evidence="2">
    <location>
        <begin position="397"/>
        <end position="474"/>
    </location>
</feature>
<dbReference type="Pfam" id="PF14555">
    <property type="entry name" value="UBA_4"/>
    <property type="match status" value="1"/>
</dbReference>
<dbReference type="PROSITE" id="PS50033">
    <property type="entry name" value="UBX"/>
    <property type="match status" value="1"/>
</dbReference>
<dbReference type="InterPro" id="IPR003903">
    <property type="entry name" value="UIM_dom"/>
</dbReference>
<dbReference type="InterPro" id="IPR009060">
    <property type="entry name" value="UBA-like_sf"/>
</dbReference>
<dbReference type="Pfam" id="PF13899">
    <property type="entry name" value="Thioredoxin_7"/>
    <property type="match status" value="1"/>
</dbReference>
<dbReference type="Gene3D" id="3.40.30.10">
    <property type="entry name" value="Glutaredoxin"/>
    <property type="match status" value="1"/>
</dbReference>
<dbReference type="InterPro" id="IPR050730">
    <property type="entry name" value="UBX_domain-protein"/>
</dbReference>
<dbReference type="EMBL" id="LRGB01003123">
    <property type="protein sequence ID" value="KZS04547.1"/>
    <property type="molecule type" value="Genomic_DNA"/>
</dbReference>
<reference evidence="4 5" key="2">
    <citation type="submission" date="2016-03" db="EMBL/GenBank/DDBJ databases">
        <title>EvidentialGene: Evidence-directed Construction of Genes on Genomes.</title>
        <authorList>
            <person name="Gilbert D.G."/>
            <person name="Choi J.-H."/>
            <person name="Mockaitis K."/>
            <person name="Colbourne J."/>
            <person name="Pfrender M."/>
        </authorList>
    </citation>
    <scope>NUCLEOTIDE SEQUENCE [LARGE SCALE GENOMIC DNA]</scope>
    <source>
        <strain evidence="4 5">Xinb3</strain>
        <tissue evidence="4">Complete organism</tissue>
    </source>
</reference>
<dbReference type="InterPro" id="IPR029071">
    <property type="entry name" value="Ubiquitin-like_domsf"/>
</dbReference>
<dbReference type="AlphaFoldDB" id="A0A0P6I4N6"/>
<dbReference type="Gene3D" id="1.10.8.10">
    <property type="entry name" value="DNA helicase RuvA subunit, C-terminal domain"/>
    <property type="match status" value="1"/>
</dbReference>
<dbReference type="SUPFAM" id="SSF52833">
    <property type="entry name" value="Thioredoxin-like"/>
    <property type="match status" value="1"/>
</dbReference>
<evidence type="ECO:0000313" key="3">
    <source>
        <dbReference type="EMBL" id="JAN83322.1"/>
    </source>
</evidence>
<dbReference type="SMART" id="SM00594">
    <property type="entry name" value="UAS"/>
    <property type="match status" value="1"/>
</dbReference>
<feature type="compositionally biased region" description="Low complexity" evidence="1">
    <location>
        <begin position="9"/>
        <end position="21"/>
    </location>
</feature>
<dbReference type="CDD" id="cd01773">
    <property type="entry name" value="UBX_UBXN7"/>
    <property type="match status" value="1"/>
</dbReference>